<name>A0AAD5S8N8_9FUNG</name>
<gene>
    <name evidence="1" type="ORF">HK097_009618</name>
</gene>
<dbReference type="SUPFAM" id="SSF48371">
    <property type="entry name" value="ARM repeat"/>
    <property type="match status" value="1"/>
</dbReference>
<dbReference type="Proteomes" id="UP001212841">
    <property type="component" value="Unassembled WGS sequence"/>
</dbReference>
<dbReference type="InterPro" id="IPR011989">
    <property type="entry name" value="ARM-like"/>
</dbReference>
<feature type="non-terminal residue" evidence="1">
    <location>
        <position position="1"/>
    </location>
</feature>
<evidence type="ECO:0000313" key="2">
    <source>
        <dbReference type="Proteomes" id="UP001212841"/>
    </source>
</evidence>
<dbReference type="Gene3D" id="1.25.10.10">
    <property type="entry name" value="Leucine-rich Repeat Variant"/>
    <property type="match status" value="1"/>
</dbReference>
<dbReference type="InterPro" id="IPR016024">
    <property type="entry name" value="ARM-type_fold"/>
</dbReference>
<accession>A0AAD5S8N8</accession>
<proteinExistence type="predicted"/>
<sequence>EQEITLQNIVLVLFDLLKKGQWREKIEASKSLLYLYRTFDRDFRNPLEDIVLPQVEMCEDENWQVREATVRNLVGYGVWSLEVVGALVRRLADGREEVR</sequence>
<dbReference type="EMBL" id="JADGJD010000652">
    <property type="protein sequence ID" value="KAJ3049381.1"/>
    <property type="molecule type" value="Genomic_DNA"/>
</dbReference>
<organism evidence="1 2">
    <name type="scientific">Rhizophlyctis rosea</name>
    <dbReference type="NCBI Taxonomy" id="64517"/>
    <lineage>
        <taxon>Eukaryota</taxon>
        <taxon>Fungi</taxon>
        <taxon>Fungi incertae sedis</taxon>
        <taxon>Chytridiomycota</taxon>
        <taxon>Chytridiomycota incertae sedis</taxon>
        <taxon>Chytridiomycetes</taxon>
        <taxon>Rhizophlyctidales</taxon>
        <taxon>Rhizophlyctidaceae</taxon>
        <taxon>Rhizophlyctis</taxon>
    </lineage>
</organism>
<protein>
    <submittedName>
        <fullName evidence="1">Uncharacterized protein</fullName>
    </submittedName>
</protein>
<reference evidence="1" key="1">
    <citation type="submission" date="2020-05" db="EMBL/GenBank/DDBJ databases">
        <title>Phylogenomic resolution of chytrid fungi.</title>
        <authorList>
            <person name="Stajich J.E."/>
            <person name="Amses K."/>
            <person name="Simmons R."/>
            <person name="Seto K."/>
            <person name="Myers J."/>
            <person name="Bonds A."/>
            <person name="Quandt C.A."/>
            <person name="Barry K."/>
            <person name="Liu P."/>
            <person name="Grigoriev I."/>
            <person name="Longcore J.E."/>
            <person name="James T.Y."/>
        </authorList>
    </citation>
    <scope>NUCLEOTIDE SEQUENCE</scope>
    <source>
        <strain evidence="1">JEL0318</strain>
    </source>
</reference>
<keyword evidence="2" id="KW-1185">Reference proteome</keyword>
<dbReference type="AlphaFoldDB" id="A0AAD5S8N8"/>
<evidence type="ECO:0000313" key="1">
    <source>
        <dbReference type="EMBL" id="KAJ3049381.1"/>
    </source>
</evidence>
<comment type="caution">
    <text evidence="1">The sequence shown here is derived from an EMBL/GenBank/DDBJ whole genome shotgun (WGS) entry which is preliminary data.</text>
</comment>